<gene>
    <name evidence="1" type="ORF">K504DRAFT_456865</name>
</gene>
<keyword evidence="2" id="KW-1185">Reference proteome</keyword>
<protein>
    <submittedName>
        <fullName evidence="1">Uncharacterized protein</fullName>
    </submittedName>
</protein>
<accession>A0A6G1KPX6</accession>
<proteinExistence type="predicted"/>
<sequence length="56" mass="6469">MAHQVLPMRGGFGVILPYQPPPPEEHQTWEFYENIVHKKIMAGRVEQALKSPEELI</sequence>
<dbReference type="Proteomes" id="UP000799428">
    <property type="component" value="Unassembled WGS sequence"/>
</dbReference>
<evidence type="ECO:0000313" key="1">
    <source>
        <dbReference type="EMBL" id="KAF2714673.1"/>
    </source>
</evidence>
<evidence type="ECO:0000313" key="2">
    <source>
        <dbReference type="Proteomes" id="UP000799428"/>
    </source>
</evidence>
<name>A0A6G1KPX6_9PLEO</name>
<dbReference type="EMBL" id="MU005764">
    <property type="protein sequence ID" value="KAF2714673.1"/>
    <property type="molecule type" value="Genomic_DNA"/>
</dbReference>
<reference evidence="1" key="1">
    <citation type="journal article" date="2020" name="Stud. Mycol.">
        <title>101 Dothideomycetes genomes: a test case for predicting lifestyles and emergence of pathogens.</title>
        <authorList>
            <person name="Haridas S."/>
            <person name="Albert R."/>
            <person name="Binder M."/>
            <person name="Bloem J."/>
            <person name="Labutti K."/>
            <person name="Salamov A."/>
            <person name="Andreopoulos B."/>
            <person name="Baker S."/>
            <person name="Barry K."/>
            <person name="Bills G."/>
            <person name="Bluhm B."/>
            <person name="Cannon C."/>
            <person name="Castanera R."/>
            <person name="Culley D."/>
            <person name="Daum C."/>
            <person name="Ezra D."/>
            <person name="Gonzalez J."/>
            <person name="Henrissat B."/>
            <person name="Kuo A."/>
            <person name="Liang C."/>
            <person name="Lipzen A."/>
            <person name="Lutzoni F."/>
            <person name="Magnuson J."/>
            <person name="Mondo S."/>
            <person name="Nolan M."/>
            <person name="Ohm R."/>
            <person name="Pangilinan J."/>
            <person name="Park H.-J."/>
            <person name="Ramirez L."/>
            <person name="Alfaro M."/>
            <person name="Sun H."/>
            <person name="Tritt A."/>
            <person name="Yoshinaga Y."/>
            <person name="Zwiers L.-H."/>
            <person name="Turgeon B."/>
            <person name="Goodwin S."/>
            <person name="Spatafora J."/>
            <person name="Crous P."/>
            <person name="Grigoriev I."/>
        </authorList>
    </citation>
    <scope>NUCLEOTIDE SEQUENCE</scope>
    <source>
        <strain evidence="1">CBS 279.74</strain>
    </source>
</reference>
<organism evidence="1 2">
    <name type="scientific">Pleomassaria siparia CBS 279.74</name>
    <dbReference type="NCBI Taxonomy" id="1314801"/>
    <lineage>
        <taxon>Eukaryota</taxon>
        <taxon>Fungi</taxon>
        <taxon>Dikarya</taxon>
        <taxon>Ascomycota</taxon>
        <taxon>Pezizomycotina</taxon>
        <taxon>Dothideomycetes</taxon>
        <taxon>Pleosporomycetidae</taxon>
        <taxon>Pleosporales</taxon>
        <taxon>Pleomassariaceae</taxon>
        <taxon>Pleomassaria</taxon>
    </lineage>
</organism>
<dbReference type="AlphaFoldDB" id="A0A6G1KPX6"/>